<proteinExistence type="predicted"/>
<gene>
    <name evidence="1" type="ORF">F5144DRAFT_17333</name>
</gene>
<sequence length="701" mass="76806">MDNAVQLPEKVDDSSPRLMPGKKRPASGSDSESHGDGVGSRKGQVEDVSPPSPKRLKAAGLLDEAGMANPTVSLGPEPLMTDSITDQAPSSRAHGGWNRGINSGLRTSFAGKDNLRKPPSKETLRSLAQPPAEPMDVDSLDMPAADTSLSRLSGGGAWQARFAKWCVRLMALNKDRDDLRDNPALLRGAWGLWLETRTSLSQAHSTAAMQAAKEARLDVEELRAMSLEALEADIEGPWNDSLAKLGQSEDAVSEQQSNDQSTSNTPTSLGSQEANDWVFPPPPSCSEFEIGRKDQRAWEERFMAWCKSLIQLNERKIKVGTDRERNRLTSAYLKWVGTIEGLTKTKAATARRAAIQYAQDNSALVVALFASVPPGDKLQTSDAISSPPKDSAPSPMTAISNGLDKESNDGSGGPLDKEDAEYREKYFPGVGPDATFCHACASRDHGTFDCPETTCRFCHTVEHRSFSCPTRFRCTKCRQLGHHSKDCTEKLALPLEDMECAFCQSRDHVDTSCHELWRSFTFNPNTVRKVRSLPVFCYCCGRQGHYGPACGLNPQKTKEGVWEIWSQANCDRYQDPASSEMAIDFEASVGLASSERPDLGKSMVPKRHIFFEEADDDDEAEEFIRPPVQKSARTGHISFAGNGGDHSGRRPNKQYDDRNGRTGFTQPPLPPGPPPPLPPQGSHHQTRRNGGRRRGGGARYS</sequence>
<comment type="caution">
    <text evidence="1">The sequence shown here is derived from an EMBL/GenBank/DDBJ whole genome shotgun (WGS) entry which is preliminary data.</text>
</comment>
<dbReference type="Proteomes" id="UP000724584">
    <property type="component" value="Unassembled WGS sequence"/>
</dbReference>
<evidence type="ECO:0000313" key="2">
    <source>
        <dbReference type="Proteomes" id="UP000724584"/>
    </source>
</evidence>
<accession>A0ACB7PN37</accession>
<reference evidence="1 2" key="1">
    <citation type="journal article" date="2021" name="Nat. Commun.">
        <title>Genetic determinants of endophytism in the Arabidopsis root mycobiome.</title>
        <authorList>
            <person name="Mesny F."/>
            <person name="Miyauchi S."/>
            <person name="Thiergart T."/>
            <person name="Pickel B."/>
            <person name="Atanasova L."/>
            <person name="Karlsson M."/>
            <person name="Huettel B."/>
            <person name="Barry K.W."/>
            <person name="Haridas S."/>
            <person name="Chen C."/>
            <person name="Bauer D."/>
            <person name="Andreopoulos W."/>
            <person name="Pangilinan J."/>
            <person name="LaButti K."/>
            <person name="Riley R."/>
            <person name="Lipzen A."/>
            <person name="Clum A."/>
            <person name="Drula E."/>
            <person name="Henrissat B."/>
            <person name="Kohler A."/>
            <person name="Grigoriev I.V."/>
            <person name="Martin F.M."/>
            <person name="Hacquard S."/>
        </authorList>
    </citation>
    <scope>NUCLEOTIDE SEQUENCE [LARGE SCALE GENOMIC DNA]</scope>
    <source>
        <strain evidence="1 2">MPI-SDFR-AT-0079</strain>
    </source>
</reference>
<organism evidence="1 2">
    <name type="scientific">Chaetomium tenue</name>
    <dbReference type="NCBI Taxonomy" id="1854479"/>
    <lineage>
        <taxon>Eukaryota</taxon>
        <taxon>Fungi</taxon>
        <taxon>Dikarya</taxon>
        <taxon>Ascomycota</taxon>
        <taxon>Pezizomycotina</taxon>
        <taxon>Sordariomycetes</taxon>
        <taxon>Sordariomycetidae</taxon>
        <taxon>Sordariales</taxon>
        <taxon>Chaetomiaceae</taxon>
        <taxon>Chaetomium</taxon>
    </lineage>
</organism>
<name>A0ACB7PN37_9PEZI</name>
<dbReference type="EMBL" id="JAGIZQ010000001">
    <property type="protein sequence ID" value="KAH6649697.1"/>
    <property type="molecule type" value="Genomic_DNA"/>
</dbReference>
<keyword evidence="2" id="KW-1185">Reference proteome</keyword>
<evidence type="ECO:0000313" key="1">
    <source>
        <dbReference type="EMBL" id="KAH6649697.1"/>
    </source>
</evidence>
<protein>
    <submittedName>
        <fullName evidence="1">Uncharacterized protein</fullName>
    </submittedName>
</protein>